<feature type="transmembrane region" description="Helical" evidence="7">
    <location>
        <begin position="166"/>
        <end position="184"/>
    </location>
</feature>
<feature type="transmembrane region" description="Helical" evidence="7">
    <location>
        <begin position="435"/>
        <end position="461"/>
    </location>
</feature>
<sequence length="483" mass="52723">MKNMRRVVPWAIVDSLGVGLLGFLTLAIMTRVLTPTDFGSVAFAQSIVLLTQLVIGLGINEALIQRRPIDMLHLDSAFWMAIALGLSGFLFCVGVGLYFIFHLEQNLVGTILLAEGTACLFTGLNLLPSAMLDRKLRTKAIARRTVAGKLSYCIVAIGLALAQFGVWSIVIAGIVQNILLTVIFWRGHTRMPQRRFSWAHAKQLIVFGFPVMLEGALWAFLTRVFSLLIGAIHGMSMLGFVSVAFKATDALSNIVGSVAGRIGLPLFSSMQADKERLQRSFLQTTQVMAFVSTPIFVGLALTTAQWVPLLLGDKWAEAIPMIVILCFVWAISFTRVFVSPYLRALGHPRALLLPAVCASACTIAAVFLTAHQSAIYIIAAWSCRVAVTYPLGLHLLRKYAAIPIRQQMQPLLSPFLCVTFMAACVYAAQRGLQHLALPLVAMLFISMAVGALSYALAVLLLHREHLSGLWANWRSGGELKQGS</sequence>
<keyword evidence="9" id="KW-1185">Reference proteome</keyword>
<evidence type="ECO:0000256" key="5">
    <source>
        <dbReference type="ARBA" id="ARBA00022989"/>
    </source>
</evidence>
<feature type="transmembrane region" description="Helical" evidence="7">
    <location>
        <begin position="227"/>
        <end position="245"/>
    </location>
</feature>
<gene>
    <name evidence="8" type="ORF">ACFQPC_10240</name>
</gene>
<reference evidence="9" key="1">
    <citation type="journal article" date="2019" name="Int. J. Syst. Evol. Microbiol.">
        <title>The Global Catalogue of Microorganisms (GCM) 10K type strain sequencing project: providing services to taxonomists for standard genome sequencing and annotation.</title>
        <authorList>
            <consortium name="The Broad Institute Genomics Platform"/>
            <consortium name="The Broad Institute Genome Sequencing Center for Infectious Disease"/>
            <person name="Wu L."/>
            <person name="Ma J."/>
        </authorList>
    </citation>
    <scope>NUCLEOTIDE SEQUENCE [LARGE SCALE GENOMIC DNA]</scope>
    <source>
        <strain evidence="9">KACC 12508</strain>
    </source>
</reference>
<dbReference type="InterPro" id="IPR050833">
    <property type="entry name" value="Poly_Biosynth_Transport"/>
</dbReference>
<evidence type="ECO:0000256" key="7">
    <source>
        <dbReference type="SAM" id="Phobius"/>
    </source>
</evidence>
<evidence type="ECO:0000256" key="6">
    <source>
        <dbReference type="ARBA" id="ARBA00023136"/>
    </source>
</evidence>
<name>A0ABW2IC02_9BURK</name>
<feature type="transmembrane region" description="Helical" evidence="7">
    <location>
        <begin position="7"/>
        <end position="29"/>
    </location>
</feature>
<dbReference type="PANTHER" id="PTHR30250">
    <property type="entry name" value="PST FAMILY PREDICTED COLANIC ACID TRANSPORTER"/>
    <property type="match status" value="1"/>
</dbReference>
<feature type="transmembrane region" description="Helical" evidence="7">
    <location>
        <begin position="319"/>
        <end position="338"/>
    </location>
</feature>
<feature type="transmembrane region" description="Helical" evidence="7">
    <location>
        <begin position="350"/>
        <end position="368"/>
    </location>
</feature>
<feature type="transmembrane region" description="Helical" evidence="7">
    <location>
        <begin position="140"/>
        <end position="160"/>
    </location>
</feature>
<keyword evidence="3" id="KW-1003">Cell membrane</keyword>
<evidence type="ECO:0000256" key="4">
    <source>
        <dbReference type="ARBA" id="ARBA00022692"/>
    </source>
</evidence>
<feature type="transmembrane region" description="Helical" evidence="7">
    <location>
        <begin position="374"/>
        <end position="396"/>
    </location>
</feature>
<accession>A0ABW2IC02</accession>
<organism evidence="8 9">
    <name type="scientific">Herminiimonas glaciei</name>
    <dbReference type="NCBI Taxonomy" id="523788"/>
    <lineage>
        <taxon>Bacteria</taxon>
        <taxon>Pseudomonadati</taxon>
        <taxon>Pseudomonadota</taxon>
        <taxon>Betaproteobacteria</taxon>
        <taxon>Burkholderiales</taxon>
        <taxon>Oxalobacteraceae</taxon>
        <taxon>Herminiimonas</taxon>
    </lineage>
</organism>
<dbReference type="Pfam" id="PF13440">
    <property type="entry name" value="Polysacc_synt_3"/>
    <property type="match status" value="1"/>
</dbReference>
<dbReference type="PANTHER" id="PTHR30250:SF10">
    <property type="entry name" value="LIPOPOLYSACCHARIDE BIOSYNTHESIS PROTEIN WZXC"/>
    <property type="match status" value="1"/>
</dbReference>
<dbReference type="EMBL" id="JBHTBU010000001">
    <property type="protein sequence ID" value="MFC7288416.1"/>
    <property type="molecule type" value="Genomic_DNA"/>
</dbReference>
<feature type="transmembrane region" description="Helical" evidence="7">
    <location>
        <begin position="107"/>
        <end position="128"/>
    </location>
</feature>
<keyword evidence="4 7" id="KW-0812">Transmembrane</keyword>
<comment type="similarity">
    <text evidence="2">Belongs to the polysaccharide synthase family.</text>
</comment>
<comment type="subcellular location">
    <subcellularLocation>
        <location evidence="1">Cell membrane</location>
        <topology evidence="1">Multi-pass membrane protein</topology>
    </subcellularLocation>
</comment>
<feature type="transmembrane region" description="Helical" evidence="7">
    <location>
        <begin position="41"/>
        <end position="64"/>
    </location>
</feature>
<feature type="transmembrane region" description="Helical" evidence="7">
    <location>
        <begin position="408"/>
        <end position="429"/>
    </location>
</feature>
<dbReference type="Proteomes" id="UP001596542">
    <property type="component" value="Unassembled WGS sequence"/>
</dbReference>
<feature type="transmembrane region" description="Helical" evidence="7">
    <location>
        <begin position="76"/>
        <end position="101"/>
    </location>
</feature>
<dbReference type="RefSeq" id="WP_382271750.1">
    <property type="nucleotide sequence ID" value="NZ_JBHTBU010000001.1"/>
</dbReference>
<feature type="transmembrane region" description="Helical" evidence="7">
    <location>
        <begin position="204"/>
        <end position="221"/>
    </location>
</feature>
<protein>
    <submittedName>
        <fullName evidence="8">Lipopolysaccharide biosynthesis protein</fullName>
    </submittedName>
</protein>
<evidence type="ECO:0000256" key="3">
    <source>
        <dbReference type="ARBA" id="ARBA00022475"/>
    </source>
</evidence>
<evidence type="ECO:0000313" key="9">
    <source>
        <dbReference type="Proteomes" id="UP001596542"/>
    </source>
</evidence>
<comment type="caution">
    <text evidence="8">The sequence shown here is derived from an EMBL/GenBank/DDBJ whole genome shotgun (WGS) entry which is preliminary data.</text>
</comment>
<evidence type="ECO:0000256" key="1">
    <source>
        <dbReference type="ARBA" id="ARBA00004651"/>
    </source>
</evidence>
<evidence type="ECO:0000313" key="8">
    <source>
        <dbReference type="EMBL" id="MFC7288416.1"/>
    </source>
</evidence>
<keyword evidence="5 7" id="KW-1133">Transmembrane helix</keyword>
<proteinExistence type="inferred from homology"/>
<feature type="transmembrane region" description="Helical" evidence="7">
    <location>
        <begin position="287"/>
        <end position="307"/>
    </location>
</feature>
<evidence type="ECO:0000256" key="2">
    <source>
        <dbReference type="ARBA" id="ARBA00007430"/>
    </source>
</evidence>
<keyword evidence="6 7" id="KW-0472">Membrane</keyword>
<dbReference type="CDD" id="cd13127">
    <property type="entry name" value="MATE_tuaB_like"/>
    <property type="match status" value="1"/>
</dbReference>